<feature type="region of interest" description="Disordered" evidence="1">
    <location>
        <begin position="898"/>
        <end position="924"/>
    </location>
</feature>
<feature type="region of interest" description="Disordered" evidence="1">
    <location>
        <begin position="863"/>
        <end position="885"/>
    </location>
</feature>
<dbReference type="OrthoDB" id="69928at2759"/>
<feature type="region of interest" description="Disordered" evidence="1">
    <location>
        <begin position="94"/>
        <end position="135"/>
    </location>
</feature>
<feature type="region of interest" description="Disordered" evidence="1">
    <location>
        <begin position="706"/>
        <end position="729"/>
    </location>
</feature>
<dbReference type="Gene3D" id="1.25.40.10">
    <property type="entry name" value="Tetratricopeptide repeat domain"/>
    <property type="match status" value="1"/>
</dbReference>
<evidence type="ECO:0000259" key="3">
    <source>
        <dbReference type="Pfam" id="PF10374"/>
    </source>
</evidence>
<feature type="compositionally biased region" description="Basic and acidic residues" evidence="1">
    <location>
        <begin position="266"/>
        <end position="275"/>
    </location>
</feature>
<organism evidence="4 5">
    <name type="scientific">Leucocoprinus leucothites</name>
    <dbReference type="NCBI Taxonomy" id="201217"/>
    <lineage>
        <taxon>Eukaryota</taxon>
        <taxon>Fungi</taxon>
        <taxon>Dikarya</taxon>
        <taxon>Basidiomycota</taxon>
        <taxon>Agaricomycotina</taxon>
        <taxon>Agaricomycetes</taxon>
        <taxon>Agaricomycetidae</taxon>
        <taxon>Agaricales</taxon>
        <taxon>Agaricineae</taxon>
        <taxon>Agaricaceae</taxon>
        <taxon>Leucocoprinus</taxon>
    </lineage>
</organism>
<feature type="region of interest" description="Disordered" evidence="1">
    <location>
        <begin position="1016"/>
        <end position="1074"/>
    </location>
</feature>
<name>A0A8H5D0T0_9AGAR</name>
<evidence type="ECO:0000259" key="2">
    <source>
        <dbReference type="Pfam" id="PF10373"/>
    </source>
</evidence>
<feature type="region of interest" description="Disordered" evidence="1">
    <location>
        <begin position="198"/>
        <end position="237"/>
    </location>
</feature>
<evidence type="ECO:0000313" key="4">
    <source>
        <dbReference type="EMBL" id="KAF5350626.1"/>
    </source>
</evidence>
<proteinExistence type="predicted"/>
<dbReference type="PANTHER" id="PTHR15696">
    <property type="entry name" value="SMG-7 SUPPRESSOR WITH MORPHOLOGICAL EFFECT ON GENITALIA PROTEIN 7"/>
    <property type="match status" value="1"/>
</dbReference>
<feature type="compositionally biased region" description="Polar residues" evidence="1">
    <location>
        <begin position="898"/>
        <end position="908"/>
    </location>
</feature>
<feature type="compositionally biased region" description="Low complexity" evidence="1">
    <location>
        <begin position="94"/>
        <end position="132"/>
    </location>
</feature>
<evidence type="ECO:0000256" key="1">
    <source>
        <dbReference type="SAM" id="MobiDB-lite"/>
    </source>
</evidence>
<dbReference type="Proteomes" id="UP000559027">
    <property type="component" value="Unassembled WGS sequence"/>
</dbReference>
<dbReference type="InterPro" id="IPR011990">
    <property type="entry name" value="TPR-like_helical_dom_sf"/>
</dbReference>
<gene>
    <name evidence="4" type="ORF">D9756_008693</name>
</gene>
<feature type="domain" description="DNA/RNA-binding" evidence="2">
    <location>
        <begin position="301"/>
        <end position="623"/>
    </location>
</feature>
<feature type="compositionally biased region" description="Polar residues" evidence="1">
    <location>
        <begin position="198"/>
        <end position="219"/>
    </location>
</feature>
<feature type="compositionally biased region" description="Polar residues" evidence="1">
    <location>
        <begin position="875"/>
        <end position="885"/>
    </location>
</feature>
<dbReference type="InterPro" id="IPR018834">
    <property type="entry name" value="DNA/RNA-bd_Est1-type"/>
</dbReference>
<feature type="compositionally biased region" description="Acidic residues" evidence="1">
    <location>
        <begin position="716"/>
        <end position="729"/>
    </location>
</feature>
<dbReference type="Pfam" id="PF10373">
    <property type="entry name" value="EST1_DNA_bind"/>
    <property type="match status" value="1"/>
</dbReference>
<protein>
    <recommendedName>
        <fullName evidence="6">Protein SMG7</fullName>
    </recommendedName>
</protein>
<dbReference type="AlphaFoldDB" id="A0A8H5D0T0"/>
<reference evidence="4 5" key="1">
    <citation type="journal article" date="2020" name="ISME J.">
        <title>Uncovering the hidden diversity of litter-decomposition mechanisms in mushroom-forming fungi.</title>
        <authorList>
            <person name="Floudas D."/>
            <person name="Bentzer J."/>
            <person name="Ahren D."/>
            <person name="Johansson T."/>
            <person name="Persson P."/>
            <person name="Tunlid A."/>
        </authorList>
    </citation>
    <scope>NUCLEOTIDE SEQUENCE [LARGE SCALE GENOMIC DNA]</scope>
    <source>
        <strain evidence="4 5">CBS 146.42</strain>
    </source>
</reference>
<evidence type="ECO:0008006" key="6">
    <source>
        <dbReference type="Google" id="ProtNLM"/>
    </source>
</evidence>
<feature type="domain" description="Telomerase activating protein Est1-like N-terminal" evidence="3">
    <location>
        <begin position="62"/>
        <end position="265"/>
    </location>
</feature>
<dbReference type="InterPro" id="IPR019458">
    <property type="entry name" value="Est1-like_N"/>
</dbReference>
<comment type="caution">
    <text evidence="4">The sequence shown here is derived from an EMBL/GenBank/DDBJ whole genome shotgun (WGS) entry which is preliminary data.</text>
</comment>
<dbReference type="PANTHER" id="PTHR15696:SF36">
    <property type="entry name" value="NONSENSE-MEDIATED MRNA DECAY FACTOR"/>
    <property type="match status" value="1"/>
</dbReference>
<dbReference type="InterPro" id="IPR045153">
    <property type="entry name" value="Est1/Ebs1-like"/>
</dbReference>
<evidence type="ECO:0000313" key="5">
    <source>
        <dbReference type="Proteomes" id="UP000559027"/>
    </source>
</evidence>
<sequence>MTDQPATIASEAKSLNSTLKELLKTKEPFDRDVDFQRKKRQSLRRHYLNLLLVHPYANESKDVENHLWMLTSYSFIASYKTRIATLDRALMAQNARHQQQQQEQQRRQAGQSSAQPQTQNQQDAQAQGQTPQRINPHHGVVEYRKLVQRFRQFLAEEEKFWTLLVQRMYRTFGLTEARPALVELGLLAESEEVAVANAQSNLESGETSQPSGRTSNGRNHYQFPPEDPDPTSLLPTPSNRGSRLAIFSKALVCLGDIARYRELYNDSHGRPKAGHDSATPAKRRNRRGQEIVPRARNYDKAQRCYDQARLLVPNEGNPWHQLAILSSYQKNSFLMVVNYYRALCVQQPYDTATDNLNTVLSKALDAWRKRSRQERERTYDQGTAPNVIAESLRERIIVLHALWRLGAERGVEKMGSIAVKLDQLVQHDFNLLVSDRKLLEDTIAQIIVLSEGAFYKHRMIRPKTDRRPPANTSALLDWRIIRHIYDLHSTLLSVGIAELAVPPPSDVDVGDNEKLALKITATFRRTLPGLRIASKWLRANNGTLMKDPEYIAFCEEEKNKGIVVSKEHPDKISGYSVKTVEFWSRYVEFICALAEAFPQSSLPALTTPLDEDANMRGFLPLKKLMGEDNSTGGPGSPEMPHPNAEQLMRIHDLLEDARLLAELPVGFDYTIGGPIVLMLMELVIKYSLIKLEGDRVALNRELIEGTQPPTNVGAETESEQDENTGVETATDEDVVEEALRARDNRVLEDEFDDDDDEEIVYLQPSLSPVLKPARTPPSRVPVAPIMPIMPVQVQPLTSPVALSPKSPIHPVRHAIPPQQQIPAPSVHKTTAEDLLINVMFGPKASESRFLPSIWSASSDEQSLKFAAGGSPPKATYQSPRQYQTDLPQTWSSTLASGRSHLAQQGQIGSAQNSQPPAQSPQLSTMAPTLNHQYQHQRLPSLSSSSYQQYAPLQQTQLQDPFAFNRFAQPQPQLPITRPLAADPVTLPSMSSPHMMNNALFNNVTGTTVSVPGPFGGPLAAGSTSPRYTPGGLSLSPQGHTRQSTFGQSIHSPHHSQTNRPPIPGQSFASMPQTW</sequence>
<dbReference type="EMBL" id="JAACJO010000014">
    <property type="protein sequence ID" value="KAF5350626.1"/>
    <property type="molecule type" value="Genomic_DNA"/>
</dbReference>
<accession>A0A8H5D0T0</accession>
<dbReference type="SUPFAM" id="SSF48452">
    <property type="entry name" value="TPR-like"/>
    <property type="match status" value="1"/>
</dbReference>
<dbReference type="Pfam" id="PF10374">
    <property type="entry name" value="EST1"/>
    <property type="match status" value="1"/>
</dbReference>
<keyword evidence="5" id="KW-1185">Reference proteome</keyword>
<feature type="region of interest" description="Disordered" evidence="1">
    <location>
        <begin position="266"/>
        <end position="291"/>
    </location>
</feature>
<feature type="compositionally biased region" description="Polar residues" evidence="1">
    <location>
        <begin position="1034"/>
        <end position="1059"/>
    </location>
</feature>
<feature type="compositionally biased region" description="Low complexity" evidence="1">
    <location>
        <begin position="909"/>
        <end position="923"/>
    </location>
</feature>